<keyword evidence="2" id="KW-0812">Transmembrane</keyword>
<keyword evidence="3" id="KW-0732">Signal</keyword>
<dbReference type="EMBL" id="UZAM01020236">
    <property type="protein sequence ID" value="VDP54080.1"/>
    <property type="molecule type" value="Genomic_DNA"/>
</dbReference>
<proteinExistence type="predicted"/>
<sequence>MPLATNVEWAFRKWGEEEFSALNPLTARYIGKGYLLKKDLALLIINVELSQGGEYFCRDKDSKIVHSMYFLEIVERLPVNVIIPEAAVDQSQFAPTVFDDLDTVVELQWSTWSACNRCQLGERRRYGYCRLKV</sequence>
<evidence type="ECO:0000313" key="8">
    <source>
        <dbReference type="Proteomes" id="UP000270296"/>
    </source>
</evidence>
<gene>
    <name evidence="7" type="ORF">SBAD_LOCUS13101</name>
</gene>
<dbReference type="AlphaFoldDB" id="A0A183JB53"/>
<dbReference type="PANTHER" id="PTHR32178:SF6">
    <property type="entry name" value="IG-LIKE DOMAIN-CONTAINING PROTEIN"/>
    <property type="match status" value="1"/>
</dbReference>
<dbReference type="Proteomes" id="UP000270296">
    <property type="component" value="Unassembled WGS sequence"/>
</dbReference>
<evidence type="ECO:0000256" key="2">
    <source>
        <dbReference type="ARBA" id="ARBA00022692"/>
    </source>
</evidence>
<evidence type="ECO:0000313" key="7">
    <source>
        <dbReference type="EMBL" id="VDP54080.1"/>
    </source>
</evidence>
<protein>
    <submittedName>
        <fullName evidence="9">Ig-like domain-containing protein</fullName>
    </submittedName>
</protein>
<organism evidence="9">
    <name type="scientific">Soboliphyme baturini</name>
    <dbReference type="NCBI Taxonomy" id="241478"/>
    <lineage>
        <taxon>Eukaryota</taxon>
        <taxon>Metazoa</taxon>
        <taxon>Ecdysozoa</taxon>
        <taxon>Nematoda</taxon>
        <taxon>Enoplea</taxon>
        <taxon>Dorylaimia</taxon>
        <taxon>Dioctophymatida</taxon>
        <taxon>Dioctophymatoidea</taxon>
        <taxon>Soboliphymatidae</taxon>
        <taxon>Soboliphyme</taxon>
    </lineage>
</organism>
<reference evidence="7 8" key="2">
    <citation type="submission" date="2018-11" db="EMBL/GenBank/DDBJ databases">
        <authorList>
            <consortium name="Pathogen Informatics"/>
        </authorList>
    </citation>
    <scope>NUCLEOTIDE SEQUENCE [LARGE SCALE GENOMIC DNA]</scope>
</reference>
<evidence type="ECO:0000256" key="6">
    <source>
        <dbReference type="ARBA" id="ARBA00023180"/>
    </source>
</evidence>
<dbReference type="WBParaSite" id="SBAD_0001351701-mRNA-1">
    <property type="protein sequence ID" value="SBAD_0001351701-mRNA-1"/>
    <property type="gene ID" value="SBAD_0001351701"/>
</dbReference>
<keyword evidence="8" id="KW-1185">Reference proteome</keyword>
<evidence type="ECO:0000256" key="4">
    <source>
        <dbReference type="ARBA" id="ARBA00022989"/>
    </source>
</evidence>
<evidence type="ECO:0000256" key="5">
    <source>
        <dbReference type="ARBA" id="ARBA00023136"/>
    </source>
</evidence>
<name>A0A183JB53_9BILA</name>
<reference evidence="9" key="1">
    <citation type="submission" date="2016-06" db="UniProtKB">
        <authorList>
            <consortium name="WormBaseParasite"/>
        </authorList>
    </citation>
    <scope>IDENTIFICATION</scope>
</reference>
<evidence type="ECO:0000256" key="3">
    <source>
        <dbReference type="ARBA" id="ARBA00022729"/>
    </source>
</evidence>
<keyword evidence="4" id="KW-1133">Transmembrane helix</keyword>
<accession>A0A183JB53</accession>
<dbReference type="PANTHER" id="PTHR32178">
    <property type="entry name" value="FAM187"/>
    <property type="match status" value="1"/>
</dbReference>
<evidence type="ECO:0000256" key="1">
    <source>
        <dbReference type="ARBA" id="ARBA00004479"/>
    </source>
</evidence>
<comment type="subcellular location">
    <subcellularLocation>
        <location evidence="1">Membrane</location>
        <topology evidence="1">Single-pass type I membrane protein</topology>
    </subcellularLocation>
</comment>
<dbReference type="InterPro" id="IPR039311">
    <property type="entry name" value="FAM187A/B"/>
</dbReference>
<keyword evidence="5" id="KW-0472">Membrane</keyword>
<dbReference type="GO" id="GO:0016020">
    <property type="term" value="C:membrane"/>
    <property type="evidence" value="ECO:0007669"/>
    <property type="project" value="UniProtKB-SubCell"/>
</dbReference>
<evidence type="ECO:0000313" key="9">
    <source>
        <dbReference type="WBParaSite" id="SBAD_0001351701-mRNA-1"/>
    </source>
</evidence>
<dbReference type="OrthoDB" id="6434091at2759"/>
<keyword evidence="6" id="KW-0325">Glycoprotein</keyword>